<evidence type="ECO:0008006" key="4">
    <source>
        <dbReference type="Google" id="ProtNLM"/>
    </source>
</evidence>
<name>A0A3N4HBX3_ASCIM</name>
<dbReference type="InterPro" id="IPR052579">
    <property type="entry name" value="Zinc_finger_SWIM"/>
</dbReference>
<dbReference type="EMBL" id="ML120119">
    <property type="protein sequence ID" value="RPA70698.1"/>
    <property type="molecule type" value="Genomic_DNA"/>
</dbReference>
<dbReference type="OrthoDB" id="3746471at2759"/>
<dbReference type="STRING" id="1160509.A0A3N4HBX3"/>
<dbReference type="PANTHER" id="PTHR31569:SF4">
    <property type="entry name" value="SWIM-TYPE DOMAIN-CONTAINING PROTEIN"/>
    <property type="match status" value="1"/>
</dbReference>
<reference evidence="2 3" key="1">
    <citation type="journal article" date="2018" name="Nat. Ecol. Evol.">
        <title>Pezizomycetes genomes reveal the molecular basis of ectomycorrhizal truffle lifestyle.</title>
        <authorList>
            <person name="Murat C."/>
            <person name="Payen T."/>
            <person name="Noel B."/>
            <person name="Kuo A."/>
            <person name="Morin E."/>
            <person name="Chen J."/>
            <person name="Kohler A."/>
            <person name="Krizsan K."/>
            <person name="Balestrini R."/>
            <person name="Da Silva C."/>
            <person name="Montanini B."/>
            <person name="Hainaut M."/>
            <person name="Levati E."/>
            <person name="Barry K.W."/>
            <person name="Belfiori B."/>
            <person name="Cichocki N."/>
            <person name="Clum A."/>
            <person name="Dockter R.B."/>
            <person name="Fauchery L."/>
            <person name="Guy J."/>
            <person name="Iotti M."/>
            <person name="Le Tacon F."/>
            <person name="Lindquist E.A."/>
            <person name="Lipzen A."/>
            <person name="Malagnac F."/>
            <person name="Mello A."/>
            <person name="Molinier V."/>
            <person name="Miyauchi S."/>
            <person name="Poulain J."/>
            <person name="Riccioni C."/>
            <person name="Rubini A."/>
            <person name="Sitrit Y."/>
            <person name="Splivallo R."/>
            <person name="Traeger S."/>
            <person name="Wang M."/>
            <person name="Zifcakova L."/>
            <person name="Wipf D."/>
            <person name="Zambonelli A."/>
            <person name="Paolocci F."/>
            <person name="Nowrousian M."/>
            <person name="Ottonello S."/>
            <person name="Baldrian P."/>
            <person name="Spatafora J.W."/>
            <person name="Henrissat B."/>
            <person name="Nagy L.G."/>
            <person name="Aury J.M."/>
            <person name="Wincker P."/>
            <person name="Grigoriev I.V."/>
            <person name="Bonfante P."/>
            <person name="Martin F.M."/>
        </authorList>
    </citation>
    <scope>NUCLEOTIDE SEQUENCE [LARGE SCALE GENOMIC DNA]</scope>
    <source>
        <strain evidence="2 3">RN42</strain>
    </source>
</reference>
<feature type="compositionally biased region" description="Basic and acidic residues" evidence="1">
    <location>
        <begin position="147"/>
        <end position="157"/>
    </location>
</feature>
<feature type="region of interest" description="Disordered" evidence="1">
    <location>
        <begin position="1"/>
        <end position="87"/>
    </location>
</feature>
<accession>A0A3N4HBX3</accession>
<dbReference type="AlphaFoldDB" id="A0A3N4HBX3"/>
<sequence>MASPGSSSYDLDDYRDSVEAPTSTDDDSFLYYSQPLSSDPSIGPHASDGPFFLAPVYTIPDSDSENEPWAEPNDPNRVERSSAHANIDLLVSSSASMPPNDNDPSDFSLSEHDSLLFSNDEGDIQLGSTLEDDEDEGGNLSDTDSNMGKDKDERDGSDTAVQGQQELEQMMPAPPSLNRAFDTPLPAIQYCQEWAKAHGYALSILSTPGKNKQRYILVCDKGGDSSRRQSRRDKAIIQRRREGRKERPGGQGTSKEGCNFRLTLRYWKTDCCWHIIPTQPEHSSHGPNKPEGLPRHQRLTDEQLKHVEVESNAGVTAANILASLKERWPDCHAKRRTIYNAQAALRRKALAGRSEMQALLDEFDEDAGKSDIRYAYTCDPQTSEVERLFFTNKYSRKRAFRHNEVSSGGLITPILKTSWRKIMGEIAQPLHQKSGSNEKWSSYGRTTGNGPWFKKTRQSNGYRIKIRRDPVLFYTLGHVKQRVDPENPLIGVLPRNEAPSGTDVLLKKRILVSIVKEGRRNGEKQRKLTKMIEELGGLEG</sequence>
<dbReference type="PANTHER" id="PTHR31569">
    <property type="entry name" value="SWIM-TYPE DOMAIN-CONTAINING PROTEIN"/>
    <property type="match status" value="1"/>
</dbReference>
<feature type="region of interest" description="Disordered" evidence="1">
    <location>
        <begin position="125"/>
        <end position="161"/>
    </location>
</feature>
<dbReference type="Proteomes" id="UP000275078">
    <property type="component" value="Unassembled WGS sequence"/>
</dbReference>
<feature type="region of interest" description="Disordered" evidence="1">
    <location>
        <begin position="222"/>
        <end position="255"/>
    </location>
</feature>
<gene>
    <name evidence="2" type="ORF">BJ508DRAFT_336899</name>
</gene>
<evidence type="ECO:0000313" key="2">
    <source>
        <dbReference type="EMBL" id="RPA70698.1"/>
    </source>
</evidence>
<evidence type="ECO:0000313" key="3">
    <source>
        <dbReference type="Proteomes" id="UP000275078"/>
    </source>
</evidence>
<proteinExistence type="predicted"/>
<evidence type="ECO:0000256" key="1">
    <source>
        <dbReference type="SAM" id="MobiDB-lite"/>
    </source>
</evidence>
<organism evidence="2 3">
    <name type="scientific">Ascobolus immersus RN42</name>
    <dbReference type="NCBI Taxonomy" id="1160509"/>
    <lineage>
        <taxon>Eukaryota</taxon>
        <taxon>Fungi</taxon>
        <taxon>Dikarya</taxon>
        <taxon>Ascomycota</taxon>
        <taxon>Pezizomycotina</taxon>
        <taxon>Pezizomycetes</taxon>
        <taxon>Pezizales</taxon>
        <taxon>Ascobolaceae</taxon>
        <taxon>Ascobolus</taxon>
    </lineage>
</organism>
<protein>
    <recommendedName>
        <fullName evidence="4">FAR1 domain-containing protein</fullName>
    </recommendedName>
</protein>
<keyword evidence="3" id="KW-1185">Reference proteome</keyword>
<feature type="compositionally biased region" description="Basic and acidic residues" evidence="1">
    <location>
        <begin position="222"/>
        <end position="248"/>
    </location>
</feature>